<reference evidence="1 2" key="1">
    <citation type="submission" date="2022-09" db="EMBL/GenBank/DDBJ databases">
        <authorList>
            <person name="Kop L."/>
        </authorList>
    </citation>
    <scope>NUCLEOTIDE SEQUENCE [LARGE SCALE GENOMIC DNA]</scope>
    <source>
        <strain evidence="1 2">347</strain>
    </source>
</reference>
<gene>
    <name evidence="1" type="ORF">NSPWAT_1912</name>
</gene>
<name>A0ABN8W3V0_9BACT</name>
<sequence length="42" mass="4726">MILRINGRVGEGVKNGNKNGHRSYDFLPNVQKIRLISETPGF</sequence>
<organism evidence="1 2">
    <name type="scientific">Nitrospina watsonii</name>
    <dbReference type="NCBI Taxonomy" id="1323948"/>
    <lineage>
        <taxon>Bacteria</taxon>
        <taxon>Pseudomonadati</taxon>
        <taxon>Nitrospinota/Tectimicrobiota group</taxon>
        <taxon>Nitrospinota</taxon>
        <taxon>Nitrospinia</taxon>
        <taxon>Nitrospinales</taxon>
        <taxon>Nitrospinaceae</taxon>
        <taxon>Nitrospina</taxon>
    </lineage>
</organism>
<protein>
    <submittedName>
        <fullName evidence="1">Uncharacterized protein</fullName>
    </submittedName>
</protein>
<dbReference type="Proteomes" id="UP001157733">
    <property type="component" value="Chromosome"/>
</dbReference>
<accession>A0ABN8W3V0</accession>
<evidence type="ECO:0000313" key="2">
    <source>
        <dbReference type="Proteomes" id="UP001157733"/>
    </source>
</evidence>
<proteinExistence type="predicted"/>
<keyword evidence="2" id="KW-1185">Reference proteome</keyword>
<dbReference type="EMBL" id="OX336137">
    <property type="protein sequence ID" value="CAI2718768.1"/>
    <property type="molecule type" value="Genomic_DNA"/>
</dbReference>
<evidence type="ECO:0000313" key="1">
    <source>
        <dbReference type="EMBL" id="CAI2718768.1"/>
    </source>
</evidence>